<organism evidence="2 3">
    <name type="scientific">Xylella fastidiosa</name>
    <dbReference type="NCBI Taxonomy" id="2371"/>
    <lineage>
        <taxon>Bacteria</taxon>
        <taxon>Pseudomonadati</taxon>
        <taxon>Pseudomonadota</taxon>
        <taxon>Gammaproteobacteria</taxon>
        <taxon>Lysobacterales</taxon>
        <taxon>Lysobacteraceae</taxon>
        <taxon>Xylella</taxon>
    </lineage>
</organism>
<feature type="compositionally biased region" description="Low complexity" evidence="1">
    <location>
        <begin position="41"/>
        <end position="56"/>
    </location>
</feature>
<name>A0ABC8ACP2_XYLFS</name>
<sequence length="148" mass="15502">MFPMTVTITDQAQLNAVLAVLKPPSSASVSAQPVLDDTPRSASAPEKPTAATPPAAGKTQRAANPAAAQSTTDVMRTPGYAEVANALTALSKEIGEKYAYDVLASFGVKVLSKIPEELFPEVLERINGWYIAHENGLPLDAVPSDGEP</sequence>
<dbReference type="KEGG" id="xfh:XFHB_03610"/>
<evidence type="ECO:0000313" key="3">
    <source>
        <dbReference type="Proteomes" id="UP000196980"/>
    </source>
</evidence>
<dbReference type="AlphaFoldDB" id="A0ABC8ACP2"/>
<dbReference type="Proteomes" id="UP000196980">
    <property type="component" value="Chromosome"/>
</dbReference>
<proteinExistence type="predicted"/>
<reference evidence="3" key="1">
    <citation type="submission" date="2014-11" db="EMBL/GenBank/DDBJ databases">
        <title>Xylella fastidiosa Hib4 Genome Sequencing.</title>
        <authorList>
            <person name="Pierry P.M."/>
            <person name="da Silva A.M."/>
        </authorList>
    </citation>
    <scope>NUCLEOTIDE SEQUENCE [LARGE SCALE GENOMIC DNA]</scope>
    <source>
        <strain evidence="3">Hib4</strain>
    </source>
</reference>
<protein>
    <submittedName>
        <fullName evidence="2">Uncharacterized protein</fullName>
    </submittedName>
</protein>
<dbReference type="RefSeq" id="WP_157293237.1">
    <property type="nucleotide sequence ID" value="NZ_CP009885.1"/>
</dbReference>
<feature type="region of interest" description="Disordered" evidence="1">
    <location>
        <begin position="28"/>
        <end position="75"/>
    </location>
</feature>
<evidence type="ECO:0000313" key="2">
    <source>
        <dbReference type="EMBL" id="ALR06082.1"/>
    </source>
</evidence>
<gene>
    <name evidence="2" type="ORF">XFHB_03610</name>
</gene>
<dbReference type="EMBL" id="CP009885">
    <property type="protein sequence ID" value="ALR06082.1"/>
    <property type="molecule type" value="Genomic_DNA"/>
</dbReference>
<accession>A0ABC8ACP2</accession>
<evidence type="ECO:0000256" key="1">
    <source>
        <dbReference type="SAM" id="MobiDB-lite"/>
    </source>
</evidence>